<dbReference type="PROSITE" id="PS00036">
    <property type="entry name" value="BZIP_BASIC"/>
    <property type="match status" value="1"/>
</dbReference>
<feature type="region of interest" description="Disordered" evidence="1">
    <location>
        <begin position="92"/>
        <end position="118"/>
    </location>
</feature>
<dbReference type="OrthoDB" id="2247093at2759"/>
<evidence type="ECO:0000313" key="3">
    <source>
        <dbReference type="EMBL" id="RCI04520.1"/>
    </source>
</evidence>
<feature type="domain" description="BZIP" evidence="2">
    <location>
        <begin position="129"/>
        <end position="143"/>
    </location>
</feature>
<keyword evidence="4" id="KW-1185">Reference proteome</keyword>
<dbReference type="InterPro" id="IPR004827">
    <property type="entry name" value="bZIP"/>
</dbReference>
<reference evidence="3 4" key="1">
    <citation type="journal article" date="2018" name="G3 (Bethesda)">
        <title>Phylogenetic and Phylogenomic Definition of Rhizopus Species.</title>
        <authorList>
            <person name="Gryganskyi A.P."/>
            <person name="Golan J."/>
            <person name="Dolatabadi S."/>
            <person name="Mondo S."/>
            <person name="Robb S."/>
            <person name="Idnurm A."/>
            <person name="Muszewska A."/>
            <person name="Steczkiewicz K."/>
            <person name="Masonjones S."/>
            <person name="Liao H.L."/>
            <person name="Gajdeczka M.T."/>
            <person name="Anike F."/>
            <person name="Vuek A."/>
            <person name="Anishchenko I.M."/>
            <person name="Voigt K."/>
            <person name="de Hoog G.S."/>
            <person name="Smith M.E."/>
            <person name="Heitman J."/>
            <person name="Vilgalys R."/>
            <person name="Stajich J.E."/>
        </authorList>
    </citation>
    <scope>NUCLEOTIDE SEQUENCE [LARGE SCALE GENOMIC DNA]</scope>
    <source>
        <strain evidence="3 4">LSU 92-RS-03</strain>
    </source>
</reference>
<dbReference type="CDD" id="cd14705">
    <property type="entry name" value="bZIP_Zip1"/>
    <property type="match status" value="1"/>
</dbReference>
<feature type="compositionally biased region" description="Basic and acidic residues" evidence="1">
    <location>
        <begin position="244"/>
        <end position="269"/>
    </location>
</feature>
<accession>A0A367KQV8</accession>
<organism evidence="3 4">
    <name type="scientific">Rhizopus stolonifer</name>
    <name type="common">Rhizopus nigricans</name>
    <dbReference type="NCBI Taxonomy" id="4846"/>
    <lineage>
        <taxon>Eukaryota</taxon>
        <taxon>Fungi</taxon>
        <taxon>Fungi incertae sedis</taxon>
        <taxon>Mucoromycota</taxon>
        <taxon>Mucoromycotina</taxon>
        <taxon>Mucoromycetes</taxon>
        <taxon>Mucorales</taxon>
        <taxon>Mucorineae</taxon>
        <taxon>Rhizopodaceae</taxon>
        <taxon>Rhizopus</taxon>
    </lineage>
</organism>
<sequence>MAFQKSVSPPPSLPPISMFTKSPTHVTSSLMPASPPNSNYKSLPILPKPHHQEVRSPPHYNSCSSPSSVSTPPTPDQQTLWILFNQFQQYRSAQEPSKEQRAYNPATNNTPLKPIQEKALSSEEVLAEKRKRNAGASARFRDRRKQRERELHEKCQALEKHTKDLEDALRRIDPNHPLLVPNTQVFSERESTSPPPQIHADQHTLFDRVGQLEQMMHRFRQEKETDNKYLRSLLVPVNSLSTKESPKQKHTSLEDDNANKRPRLSSEVD</sequence>
<dbReference type="Gene3D" id="1.20.5.170">
    <property type="match status" value="1"/>
</dbReference>
<evidence type="ECO:0000313" key="4">
    <source>
        <dbReference type="Proteomes" id="UP000253551"/>
    </source>
</evidence>
<dbReference type="EMBL" id="PJQM01000658">
    <property type="protein sequence ID" value="RCI04520.1"/>
    <property type="molecule type" value="Genomic_DNA"/>
</dbReference>
<evidence type="ECO:0000259" key="2">
    <source>
        <dbReference type="PROSITE" id="PS00036"/>
    </source>
</evidence>
<feature type="compositionally biased region" description="Low complexity" evidence="1">
    <location>
        <begin position="57"/>
        <end position="71"/>
    </location>
</feature>
<dbReference type="STRING" id="4846.A0A367KQV8"/>
<feature type="region of interest" description="Disordered" evidence="1">
    <location>
        <begin position="1"/>
        <end position="77"/>
    </location>
</feature>
<comment type="caution">
    <text evidence="3">The sequence shown here is derived from an EMBL/GenBank/DDBJ whole genome shotgun (WGS) entry which is preliminary data.</text>
</comment>
<dbReference type="GO" id="GO:0003700">
    <property type="term" value="F:DNA-binding transcription factor activity"/>
    <property type="evidence" value="ECO:0007669"/>
    <property type="project" value="InterPro"/>
</dbReference>
<gene>
    <name evidence="3" type="ORF">CU098_012180</name>
</gene>
<feature type="compositionally biased region" description="Polar residues" evidence="1">
    <location>
        <begin position="19"/>
        <end position="41"/>
    </location>
</feature>
<name>A0A367KQV8_RHIST</name>
<proteinExistence type="predicted"/>
<dbReference type="Pfam" id="PF07716">
    <property type="entry name" value="bZIP_2"/>
    <property type="match status" value="1"/>
</dbReference>
<dbReference type="InterPro" id="IPR046347">
    <property type="entry name" value="bZIP_sf"/>
</dbReference>
<dbReference type="SUPFAM" id="SSF57959">
    <property type="entry name" value="Leucine zipper domain"/>
    <property type="match status" value="1"/>
</dbReference>
<dbReference type="Proteomes" id="UP000253551">
    <property type="component" value="Unassembled WGS sequence"/>
</dbReference>
<feature type="region of interest" description="Disordered" evidence="1">
    <location>
        <begin position="237"/>
        <end position="269"/>
    </location>
</feature>
<dbReference type="AlphaFoldDB" id="A0A367KQV8"/>
<evidence type="ECO:0000256" key="1">
    <source>
        <dbReference type="SAM" id="MobiDB-lite"/>
    </source>
</evidence>
<protein>
    <recommendedName>
        <fullName evidence="2">BZIP domain-containing protein</fullName>
    </recommendedName>
</protein>